<evidence type="ECO:0000313" key="13">
    <source>
        <dbReference type="Proteomes" id="UP000261620"/>
    </source>
</evidence>
<keyword evidence="13" id="KW-1185">Reference proteome</keyword>
<feature type="transmembrane region" description="Helical" evidence="10">
    <location>
        <begin position="49"/>
        <end position="69"/>
    </location>
</feature>
<comment type="subcellular location">
    <subcellularLocation>
        <location evidence="1">Membrane</location>
        <topology evidence="1">Multi-pass membrane protein</topology>
    </subcellularLocation>
</comment>
<keyword evidence="3 10" id="KW-1133">Transmembrane helix</keyword>
<evidence type="ECO:0000256" key="2">
    <source>
        <dbReference type="ARBA" id="ARBA00022692"/>
    </source>
</evidence>
<evidence type="ECO:0000256" key="4">
    <source>
        <dbReference type="ARBA" id="ARBA00023040"/>
    </source>
</evidence>
<dbReference type="InterPro" id="IPR017452">
    <property type="entry name" value="GPCR_Rhodpsn_7TM"/>
</dbReference>
<organism evidence="12 13">
    <name type="scientific">Mola mola</name>
    <name type="common">Ocean sunfish</name>
    <name type="synonym">Tetraodon mola</name>
    <dbReference type="NCBI Taxonomy" id="94237"/>
    <lineage>
        <taxon>Eukaryota</taxon>
        <taxon>Metazoa</taxon>
        <taxon>Chordata</taxon>
        <taxon>Craniata</taxon>
        <taxon>Vertebrata</taxon>
        <taxon>Euteleostomi</taxon>
        <taxon>Actinopterygii</taxon>
        <taxon>Neopterygii</taxon>
        <taxon>Teleostei</taxon>
        <taxon>Neoteleostei</taxon>
        <taxon>Acanthomorphata</taxon>
        <taxon>Eupercaria</taxon>
        <taxon>Tetraodontiformes</taxon>
        <taxon>Molidae</taxon>
        <taxon>Mola</taxon>
    </lineage>
</organism>
<dbReference type="SUPFAM" id="SSF81321">
    <property type="entry name" value="Family A G protein-coupled receptor-like"/>
    <property type="match status" value="1"/>
</dbReference>
<feature type="transmembrane region" description="Helical" evidence="10">
    <location>
        <begin position="121"/>
        <end position="139"/>
    </location>
</feature>
<evidence type="ECO:0000313" key="12">
    <source>
        <dbReference type="Ensembl" id="ENSMMOP00000009661.1"/>
    </source>
</evidence>
<dbReference type="GO" id="GO:0007200">
    <property type="term" value="P:phospholipase C-activating G protein-coupled receptor signaling pathway"/>
    <property type="evidence" value="ECO:0007669"/>
    <property type="project" value="TreeGrafter"/>
</dbReference>
<protein>
    <recommendedName>
        <fullName evidence="11">G-protein coupled receptors family 1 profile domain-containing protein</fullName>
    </recommendedName>
</protein>
<keyword evidence="5 10" id="KW-0472">Membrane</keyword>
<dbReference type="Proteomes" id="UP000261620">
    <property type="component" value="Unplaced"/>
</dbReference>
<evidence type="ECO:0000256" key="5">
    <source>
        <dbReference type="ARBA" id="ARBA00023136"/>
    </source>
</evidence>
<accession>A0A3Q3W105</accession>
<keyword evidence="8 9" id="KW-0807">Transducer</keyword>
<evidence type="ECO:0000259" key="11">
    <source>
        <dbReference type="PROSITE" id="PS50262"/>
    </source>
</evidence>
<comment type="similarity">
    <text evidence="9">Belongs to the G-protein coupled receptor 1 family.</text>
</comment>
<dbReference type="Pfam" id="PF00001">
    <property type="entry name" value="7tm_1"/>
    <property type="match status" value="1"/>
</dbReference>
<dbReference type="GO" id="GO:0005886">
    <property type="term" value="C:plasma membrane"/>
    <property type="evidence" value="ECO:0007669"/>
    <property type="project" value="TreeGrafter"/>
</dbReference>
<dbReference type="InterPro" id="IPR000276">
    <property type="entry name" value="GPCR_Rhodpsn"/>
</dbReference>
<feature type="domain" description="G-protein coupled receptors family 1 profile" evidence="11">
    <location>
        <begin position="28"/>
        <end position="136"/>
    </location>
</feature>
<dbReference type="STRING" id="94237.ENSMMOP00000009661"/>
<name>A0A3Q3W105_MOLML</name>
<keyword evidence="7" id="KW-0325">Glycoprotein</keyword>
<dbReference type="AlphaFoldDB" id="A0A3Q3W105"/>
<feature type="transmembrane region" description="Helical" evidence="10">
    <location>
        <begin position="12"/>
        <end position="37"/>
    </location>
</feature>
<proteinExistence type="inferred from homology"/>
<evidence type="ECO:0000256" key="9">
    <source>
        <dbReference type="RuleBase" id="RU000688"/>
    </source>
</evidence>
<dbReference type="PRINTS" id="PR00237">
    <property type="entry name" value="GPCRRHODOPSN"/>
</dbReference>
<evidence type="ECO:0000256" key="6">
    <source>
        <dbReference type="ARBA" id="ARBA00023170"/>
    </source>
</evidence>
<feature type="transmembrane region" description="Helical" evidence="10">
    <location>
        <begin position="181"/>
        <end position="204"/>
    </location>
</feature>
<sequence length="258" mass="29242">MENNTEDIIPFMFHYILTCIIAGIGLPLTLVAIYALYSLVRNDQVAPIYVINLLVSDVIQLCSMIVLVAEPKDEQTLLILGYSYIFGLFSSICFMLCVALERYLVIACPLWYCRQNIKTSVVLCVVVWAFNLVFVFTFQHLSLRIIAFFFYFPLPLFIFFLGGTLKSLSASRVPSDEKRQIVGILVLVLFSYTLLFLPSIIMFACFQLDLGLSGTFLKCSPLPHLFLYVFMRKGFADELLASVCCCRMDNNNISQTTA</sequence>
<reference evidence="12" key="1">
    <citation type="submission" date="2025-08" db="UniProtKB">
        <authorList>
            <consortium name="Ensembl"/>
        </authorList>
    </citation>
    <scope>IDENTIFICATION</scope>
</reference>
<evidence type="ECO:0000256" key="1">
    <source>
        <dbReference type="ARBA" id="ARBA00004141"/>
    </source>
</evidence>
<reference evidence="12" key="2">
    <citation type="submission" date="2025-09" db="UniProtKB">
        <authorList>
            <consortium name="Ensembl"/>
        </authorList>
    </citation>
    <scope>IDENTIFICATION</scope>
</reference>
<dbReference type="Ensembl" id="ENSMMOT00000009830.1">
    <property type="protein sequence ID" value="ENSMMOP00000009661.1"/>
    <property type="gene ID" value="ENSMMOG00000007481.1"/>
</dbReference>
<dbReference type="PROSITE" id="PS50262">
    <property type="entry name" value="G_PROTEIN_RECEP_F1_2"/>
    <property type="match status" value="1"/>
</dbReference>
<dbReference type="GO" id="GO:0035025">
    <property type="term" value="P:positive regulation of Rho protein signal transduction"/>
    <property type="evidence" value="ECO:0007669"/>
    <property type="project" value="TreeGrafter"/>
</dbReference>
<dbReference type="GO" id="GO:0004930">
    <property type="term" value="F:G protein-coupled receptor activity"/>
    <property type="evidence" value="ECO:0007669"/>
    <property type="project" value="UniProtKB-KW"/>
</dbReference>
<evidence type="ECO:0000256" key="10">
    <source>
        <dbReference type="SAM" id="Phobius"/>
    </source>
</evidence>
<evidence type="ECO:0000256" key="3">
    <source>
        <dbReference type="ARBA" id="ARBA00022989"/>
    </source>
</evidence>
<keyword evidence="6 9" id="KW-0675">Receptor</keyword>
<dbReference type="Gene3D" id="1.20.1070.10">
    <property type="entry name" value="Rhodopsin 7-helix transmembrane proteins"/>
    <property type="match status" value="2"/>
</dbReference>
<keyword evidence="4 9" id="KW-0297">G-protein coupled receptor</keyword>
<dbReference type="OMA" id="CKVECND"/>
<feature type="transmembrane region" description="Helical" evidence="10">
    <location>
        <begin position="81"/>
        <end position="100"/>
    </location>
</feature>
<dbReference type="PROSITE" id="PS00237">
    <property type="entry name" value="G_PROTEIN_RECEP_F1_1"/>
    <property type="match status" value="1"/>
</dbReference>
<dbReference type="PANTHER" id="PTHR24232:SF85">
    <property type="entry name" value="G-PROTEIN COUPLED RECEPTOR 4"/>
    <property type="match status" value="1"/>
</dbReference>
<feature type="transmembrane region" description="Helical" evidence="10">
    <location>
        <begin position="145"/>
        <end position="169"/>
    </location>
</feature>
<keyword evidence="2 9" id="KW-0812">Transmembrane</keyword>
<evidence type="ECO:0000256" key="8">
    <source>
        <dbReference type="ARBA" id="ARBA00023224"/>
    </source>
</evidence>
<dbReference type="PANTHER" id="PTHR24232">
    <property type="entry name" value="G-PROTEIN COUPLED RECEPTOR"/>
    <property type="match status" value="1"/>
</dbReference>
<evidence type="ECO:0000256" key="7">
    <source>
        <dbReference type="ARBA" id="ARBA00023180"/>
    </source>
</evidence>